<dbReference type="STRING" id="468056.SAMN05443549_10624"/>
<sequence length="141" mass="16232">MNIMKTFKLDNEPKIESGFKTPENYFDNFSARVMEQLPKEEPKTISLFSKRKTWIYAAAAILVLALTIPVVYTNFYSSSSEIDEATLENYISYHSTVSDADLVNLLDEKDIQKINVDLNIDDKLIENELSQDSNLEHYILN</sequence>
<evidence type="ECO:0000313" key="2">
    <source>
        <dbReference type="EMBL" id="SHG71687.1"/>
    </source>
</evidence>
<keyword evidence="1" id="KW-1133">Transmembrane helix</keyword>
<proteinExistence type="predicted"/>
<reference evidence="3" key="1">
    <citation type="submission" date="2016-11" db="EMBL/GenBank/DDBJ databases">
        <authorList>
            <person name="Varghese N."/>
            <person name="Submissions S."/>
        </authorList>
    </citation>
    <scope>NUCLEOTIDE SEQUENCE [LARGE SCALE GENOMIC DNA]</scope>
    <source>
        <strain evidence="3">DSM 19978</strain>
    </source>
</reference>
<dbReference type="EMBL" id="FQWB01000006">
    <property type="protein sequence ID" value="SHG71687.1"/>
    <property type="molecule type" value="Genomic_DNA"/>
</dbReference>
<feature type="transmembrane region" description="Helical" evidence="1">
    <location>
        <begin position="53"/>
        <end position="72"/>
    </location>
</feature>
<dbReference type="AlphaFoldDB" id="A0A1M5M309"/>
<keyword evidence="3" id="KW-1185">Reference proteome</keyword>
<protein>
    <submittedName>
        <fullName evidence="2">Uncharacterized protein</fullName>
    </submittedName>
</protein>
<name>A0A1M5M309_9FLAO</name>
<keyword evidence="1" id="KW-0812">Transmembrane</keyword>
<organism evidence="2 3">
    <name type="scientific">Flavobacterium fluvii</name>
    <dbReference type="NCBI Taxonomy" id="468056"/>
    <lineage>
        <taxon>Bacteria</taxon>
        <taxon>Pseudomonadati</taxon>
        <taxon>Bacteroidota</taxon>
        <taxon>Flavobacteriia</taxon>
        <taxon>Flavobacteriales</taxon>
        <taxon>Flavobacteriaceae</taxon>
        <taxon>Flavobacterium</taxon>
    </lineage>
</organism>
<dbReference type="Proteomes" id="UP000184516">
    <property type="component" value="Unassembled WGS sequence"/>
</dbReference>
<accession>A0A1M5M309</accession>
<evidence type="ECO:0000256" key="1">
    <source>
        <dbReference type="SAM" id="Phobius"/>
    </source>
</evidence>
<keyword evidence="1" id="KW-0472">Membrane</keyword>
<gene>
    <name evidence="2" type="ORF">SAMN05443549_10624</name>
</gene>
<evidence type="ECO:0000313" key="3">
    <source>
        <dbReference type="Proteomes" id="UP000184516"/>
    </source>
</evidence>